<gene>
    <name evidence="1" type="ORF">TbgDal_IX3800</name>
</gene>
<dbReference type="EMBL" id="FN554972">
    <property type="protein sequence ID" value="CBH14305.1"/>
    <property type="molecule type" value="Genomic_DNA"/>
</dbReference>
<protein>
    <submittedName>
        <fullName evidence="1">Uncharacterized protein</fullName>
    </submittedName>
</protein>
<dbReference type="GeneID" id="23860388"/>
<organism evidence="1 2">
    <name type="scientific">Trypanosoma brucei gambiense (strain MHOM/CI/86/DAL972)</name>
    <dbReference type="NCBI Taxonomy" id="679716"/>
    <lineage>
        <taxon>Eukaryota</taxon>
        <taxon>Discoba</taxon>
        <taxon>Euglenozoa</taxon>
        <taxon>Kinetoplastea</taxon>
        <taxon>Metakinetoplastina</taxon>
        <taxon>Trypanosomatida</taxon>
        <taxon>Trypanosomatidae</taxon>
        <taxon>Trypanosoma</taxon>
    </lineage>
</organism>
<accession>C9ZY10</accession>
<evidence type="ECO:0000313" key="2">
    <source>
        <dbReference type="Proteomes" id="UP000002316"/>
    </source>
</evidence>
<dbReference type="KEGG" id="tbg:TbgDal_IX3800"/>
<proteinExistence type="predicted"/>
<evidence type="ECO:0000313" key="1">
    <source>
        <dbReference type="EMBL" id="CBH14305.1"/>
    </source>
</evidence>
<name>C9ZY10_TRYB9</name>
<sequence>MHANVFCCCLSIRTQMPFPKETNGMRVVVHRIARHCYFVNMIVEDAVTLLFSPPSEVKRTYVRVLESGMAISPWLPAYWNDTNGLASSKRLKFWRCSATRGS</sequence>
<reference evidence="2" key="1">
    <citation type="journal article" date="2010" name="PLoS Negl. Trop. Dis.">
        <title>The genome sequence of Trypanosoma brucei gambiense, causative agent of chronic human african trypanosomiasis.</title>
        <authorList>
            <person name="Jackson A.P."/>
            <person name="Sanders M."/>
            <person name="Berry A."/>
            <person name="McQuillan J."/>
            <person name="Aslett M.A."/>
            <person name="Quail M.A."/>
            <person name="Chukualim B."/>
            <person name="Capewell P."/>
            <person name="MacLeod A."/>
            <person name="Melville S.E."/>
            <person name="Gibson W."/>
            <person name="Barry J.D."/>
            <person name="Berriman M."/>
            <person name="Hertz-Fowler C."/>
        </authorList>
    </citation>
    <scope>NUCLEOTIDE SEQUENCE [LARGE SCALE GENOMIC DNA]</scope>
    <source>
        <strain evidence="2">MHOM/CI/86/DAL972</strain>
    </source>
</reference>
<dbReference type="RefSeq" id="XP_011776575.1">
    <property type="nucleotide sequence ID" value="XM_011778273.1"/>
</dbReference>
<dbReference type="AlphaFoldDB" id="C9ZY10"/>
<dbReference type="Proteomes" id="UP000002316">
    <property type="component" value="Chromosome 9"/>
</dbReference>